<accession>A0A6A7BYK2</accession>
<dbReference type="GO" id="GO:0030687">
    <property type="term" value="C:preribosome, large subunit precursor"/>
    <property type="evidence" value="ECO:0007669"/>
    <property type="project" value="TreeGrafter"/>
</dbReference>
<protein>
    <submittedName>
        <fullName evidence="3">Brix-domain-containing protein</fullName>
    </submittedName>
</protein>
<dbReference type="EMBL" id="MU005983">
    <property type="protein sequence ID" value="KAF2860294.1"/>
    <property type="molecule type" value="Genomic_DNA"/>
</dbReference>
<sequence length="415" mass="46360">MAKKRVKKRTQTVATNAPGASKPGGSGSSRVPQSMVLRVGGSAVGPSITQLVHDVRGVMSPNTASRLKERRTNKLRDYTAMAGPLGVTHLLLFSRSSETGNVNLRLALTPRGPTFYFRVEKYALAKDVKAHQKRAKMGVEKEMRREAPILVLSNIVTSDKKSDKEADGAATEGSVPRRLETLTTTVLQSLFPTLNPQTASISSMKRALLIDRVASPENGGMVLDWRHYAIETRTSKSLPRKLRRINPDSVPNLGALGDVSDYLLGPQDGIGSEGGFTSEEDSENEVEVLKAARARKDDRRAPCLVEKKALRLVELGPRMRLRLLKVEEGLVGGKVMWHEYITKGKGEVEKLEKLHRLRREEKERRRKEQEENIQRKRKGKGEDGKNEDEEDEEDWDWDDDESGDDAMDVDEDENE</sequence>
<evidence type="ECO:0000313" key="4">
    <source>
        <dbReference type="Proteomes" id="UP000799421"/>
    </source>
</evidence>
<dbReference type="OrthoDB" id="10261452at2759"/>
<dbReference type="InterPro" id="IPR007109">
    <property type="entry name" value="Brix"/>
</dbReference>
<evidence type="ECO:0000313" key="3">
    <source>
        <dbReference type="EMBL" id="KAF2860294.1"/>
    </source>
</evidence>
<dbReference type="GO" id="GO:0000027">
    <property type="term" value="P:ribosomal large subunit assembly"/>
    <property type="evidence" value="ECO:0007669"/>
    <property type="project" value="TreeGrafter"/>
</dbReference>
<reference evidence="3" key="1">
    <citation type="journal article" date="2020" name="Stud. Mycol.">
        <title>101 Dothideomycetes genomes: a test case for predicting lifestyles and emergence of pathogens.</title>
        <authorList>
            <person name="Haridas S."/>
            <person name="Albert R."/>
            <person name="Binder M."/>
            <person name="Bloem J."/>
            <person name="Labutti K."/>
            <person name="Salamov A."/>
            <person name="Andreopoulos B."/>
            <person name="Baker S."/>
            <person name="Barry K."/>
            <person name="Bills G."/>
            <person name="Bluhm B."/>
            <person name="Cannon C."/>
            <person name="Castanera R."/>
            <person name="Culley D."/>
            <person name="Daum C."/>
            <person name="Ezra D."/>
            <person name="Gonzalez J."/>
            <person name="Henrissat B."/>
            <person name="Kuo A."/>
            <person name="Liang C."/>
            <person name="Lipzen A."/>
            <person name="Lutzoni F."/>
            <person name="Magnuson J."/>
            <person name="Mondo S."/>
            <person name="Nolan M."/>
            <person name="Ohm R."/>
            <person name="Pangilinan J."/>
            <person name="Park H.-J."/>
            <person name="Ramirez L."/>
            <person name="Alfaro M."/>
            <person name="Sun H."/>
            <person name="Tritt A."/>
            <person name="Yoshinaga Y."/>
            <person name="Zwiers L.-H."/>
            <person name="Turgeon B."/>
            <person name="Goodwin S."/>
            <person name="Spatafora J."/>
            <person name="Crous P."/>
            <person name="Grigoriev I."/>
        </authorList>
    </citation>
    <scope>NUCLEOTIDE SEQUENCE</scope>
    <source>
        <strain evidence="3">CBS 480.64</strain>
    </source>
</reference>
<dbReference type="Pfam" id="PF04427">
    <property type="entry name" value="Brix"/>
    <property type="match status" value="1"/>
</dbReference>
<dbReference type="GO" id="GO:0006364">
    <property type="term" value="P:rRNA processing"/>
    <property type="evidence" value="ECO:0007669"/>
    <property type="project" value="InterPro"/>
</dbReference>
<evidence type="ECO:0000259" key="2">
    <source>
        <dbReference type="PROSITE" id="PS50833"/>
    </source>
</evidence>
<feature type="compositionally biased region" description="Acidic residues" evidence="1">
    <location>
        <begin position="385"/>
        <end position="415"/>
    </location>
</feature>
<gene>
    <name evidence="3" type="ORF">K470DRAFT_217442</name>
</gene>
<organism evidence="3 4">
    <name type="scientific">Piedraia hortae CBS 480.64</name>
    <dbReference type="NCBI Taxonomy" id="1314780"/>
    <lineage>
        <taxon>Eukaryota</taxon>
        <taxon>Fungi</taxon>
        <taxon>Dikarya</taxon>
        <taxon>Ascomycota</taxon>
        <taxon>Pezizomycotina</taxon>
        <taxon>Dothideomycetes</taxon>
        <taxon>Dothideomycetidae</taxon>
        <taxon>Capnodiales</taxon>
        <taxon>Piedraiaceae</taxon>
        <taxon>Piedraia</taxon>
    </lineage>
</organism>
<dbReference type="SMART" id="SM00879">
    <property type="entry name" value="Brix"/>
    <property type="match status" value="1"/>
</dbReference>
<feature type="region of interest" description="Disordered" evidence="1">
    <location>
        <begin position="359"/>
        <end position="415"/>
    </location>
</feature>
<feature type="compositionally biased region" description="Basic residues" evidence="1">
    <location>
        <begin position="1"/>
        <end position="10"/>
    </location>
</feature>
<feature type="compositionally biased region" description="Basic and acidic residues" evidence="1">
    <location>
        <begin position="359"/>
        <end position="384"/>
    </location>
</feature>
<dbReference type="PANTHER" id="PTHR12661:SF5">
    <property type="entry name" value="SUPPRESSOR OF SWI4 1 HOMOLOG"/>
    <property type="match status" value="1"/>
</dbReference>
<dbReference type="AlphaFoldDB" id="A0A6A7BYK2"/>
<dbReference type="PANTHER" id="PTHR12661">
    <property type="entry name" value="PETER PAN-RELATED"/>
    <property type="match status" value="1"/>
</dbReference>
<feature type="region of interest" description="Disordered" evidence="1">
    <location>
        <begin position="1"/>
        <end position="32"/>
    </location>
</feature>
<dbReference type="InterPro" id="IPR045112">
    <property type="entry name" value="PPAN-like"/>
</dbReference>
<dbReference type="GO" id="GO:0019843">
    <property type="term" value="F:rRNA binding"/>
    <property type="evidence" value="ECO:0007669"/>
    <property type="project" value="InterPro"/>
</dbReference>
<evidence type="ECO:0000256" key="1">
    <source>
        <dbReference type="SAM" id="MobiDB-lite"/>
    </source>
</evidence>
<feature type="domain" description="Brix" evidence="2">
    <location>
        <begin position="34"/>
        <end position="332"/>
    </location>
</feature>
<name>A0A6A7BYK2_9PEZI</name>
<dbReference type="Proteomes" id="UP000799421">
    <property type="component" value="Unassembled WGS sequence"/>
</dbReference>
<dbReference type="PROSITE" id="PS50833">
    <property type="entry name" value="BRIX"/>
    <property type="match status" value="1"/>
</dbReference>
<proteinExistence type="predicted"/>
<keyword evidence="4" id="KW-1185">Reference proteome</keyword>